<name>A0A561SZP0_9PSEU</name>
<comment type="caution">
    <text evidence="3">The sequence shown here is derived from an EMBL/GenBank/DDBJ whole genome shotgun (WGS) entry which is preliminary data.</text>
</comment>
<dbReference type="CDD" id="cd08267">
    <property type="entry name" value="MDR1"/>
    <property type="match status" value="1"/>
</dbReference>
<dbReference type="SUPFAM" id="SSF50129">
    <property type="entry name" value="GroES-like"/>
    <property type="match status" value="1"/>
</dbReference>
<dbReference type="PROSITE" id="PS01162">
    <property type="entry name" value="QOR_ZETA_CRYSTAL"/>
    <property type="match status" value="1"/>
</dbReference>
<evidence type="ECO:0000259" key="2">
    <source>
        <dbReference type="SMART" id="SM00829"/>
    </source>
</evidence>
<dbReference type="PANTHER" id="PTHR11695:SF294">
    <property type="entry name" value="RETICULON-4-INTERACTING PROTEIN 1, MITOCHONDRIAL"/>
    <property type="match status" value="1"/>
</dbReference>
<keyword evidence="4" id="KW-1185">Reference proteome</keyword>
<proteinExistence type="predicted"/>
<evidence type="ECO:0000313" key="4">
    <source>
        <dbReference type="Proteomes" id="UP000321261"/>
    </source>
</evidence>
<reference evidence="3 4" key="1">
    <citation type="submission" date="2019-06" db="EMBL/GenBank/DDBJ databases">
        <title>Sequencing the genomes of 1000 actinobacteria strains.</title>
        <authorList>
            <person name="Klenk H.-P."/>
        </authorList>
    </citation>
    <scope>NUCLEOTIDE SEQUENCE [LARGE SCALE GENOMIC DNA]</scope>
    <source>
        <strain evidence="3 4">DSM 45671</strain>
    </source>
</reference>
<dbReference type="EMBL" id="VIWU01000001">
    <property type="protein sequence ID" value="TWF80323.1"/>
    <property type="molecule type" value="Genomic_DNA"/>
</dbReference>
<keyword evidence="1" id="KW-0560">Oxidoreductase</keyword>
<dbReference type="Gene3D" id="3.40.50.720">
    <property type="entry name" value="NAD(P)-binding Rossmann-like Domain"/>
    <property type="match status" value="1"/>
</dbReference>
<dbReference type="InterPro" id="IPR036291">
    <property type="entry name" value="NAD(P)-bd_dom_sf"/>
</dbReference>
<gene>
    <name evidence="3" type="ORF">FHX44_116266</name>
</gene>
<feature type="domain" description="Enoyl reductase (ER)" evidence="2">
    <location>
        <begin position="113"/>
        <end position="424"/>
    </location>
</feature>
<accession>A0A561SZP0</accession>
<dbReference type="InterPro" id="IPR011032">
    <property type="entry name" value="GroES-like_sf"/>
</dbReference>
<dbReference type="GO" id="GO:0008270">
    <property type="term" value="F:zinc ion binding"/>
    <property type="evidence" value="ECO:0007669"/>
    <property type="project" value="InterPro"/>
</dbReference>
<dbReference type="InterPro" id="IPR013154">
    <property type="entry name" value="ADH-like_N"/>
</dbReference>
<organism evidence="3 4">
    <name type="scientific">Pseudonocardia hierapolitana</name>
    <dbReference type="NCBI Taxonomy" id="1128676"/>
    <lineage>
        <taxon>Bacteria</taxon>
        <taxon>Bacillati</taxon>
        <taxon>Actinomycetota</taxon>
        <taxon>Actinomycetes</taxon>
        <taxon>Pseudonocardiales</taxon>
        <taxon>Pseudonocardiaceae</taxon>
        <taxon>Pseudonocardia</taxon>
    </lineage>
</organism>
<evidence type="ECO:0000256" key="1">
    <source>
        <dbReference type="ARBA" id="ARBA00023002"/>
    </source>
</evidence>
<dbReference type="AlphaFoldDB" id="A0A561SZP0"/>
<dbReference type="PANTHER" id="PTHR11695">
    <property type="entry name" value="ALCOHOL DEHYDROGENASE RELATED"/>
    <property type="match status" value="1"/>
</dbReference>
<dbReference type="Pfam" id="PF08240">
    <property type="entry name" value="ADH_N"/>
    <property type="match status" value="1"/>
</dbReference>
<dbReference type="InterPro" id="IPR020843">
    <property type="entry name" value="ER"/>
</dbReference>
<dbReference type="SMART" id="SM00829">
    <property type="entry name" value="PKS_ER"/>
    <property type="match status" value="1"/>
</dbReference>
<dbReference type="SUPFAM" id="SSF51735">
    <property type="entry name" value="NAD(P)-binding Rossmann-fold domains"/>
    <property type="match status" value="1"/>
</dbReference>
<protein>
    <submittedName>
        <fullName evidence="3">NADPH:quinone reductase-like Zn-dependent oxidoreductase</fullName>
    </submittedName>
</protein>
<dbReference type="InterPro" id="IPR050700">
    <property type="entry name" value="YIM1/Zinc_Alcohol_DH_Fams"/>
</dbReference>
<dbReference type="InterPro" id="IPR002364">
    <property type="entry name" value="Quin_OxRdtase/zeta-crystal_CS"/>
</dbReference>
<sequence length="426" mass="45219">MAGTRFATVWDPDEGWMTATWFQGPAPDFIAASRPASRAGGSILHFLGGQTADVVGERAVAQTKIGAPQNDRHRNQRRDGRVISTEERNRATGHGTAEAVAMKAIVQDSYGEAEDVMRLAEIDRPEIGEGEVLLRVRAAGVDRGVWHLMTGLPYLLRVIGYCGVRAPRTRVRGSDVAGRVEAVGADVTGLRPGDEVYGVADGAFAEYAVATADKLAPKPRNLSAEQAAAVPISGLTALQAVRDGGQVQPGQKVLIIGASGGVGTFAVQVARAYGAHVTGVCSRAKVDLVRSLGADNVIDYAVGDIADDGQRYDVVLDIGGHRSLTHLRRALTATGRLVIIGSETGGRWLGGFDRSLRAPLLSRFVRQTLTMLANSENASDLMVLTDLIESDEVTPAIDRIYPLSETPAAIRYLIDGHAQGKVVVTV</sequence>
<dbReference type="GO" id="GO:0016491">
    <property type="term" value="F:oxidoreductase activity"/>
    <property type="evidence" value="ECO:0007669"/>
    <property type="project" value="UniProtKB-KW"/>
</dbReference>
<dbReference type="Pfam" id="PF13602">
    <property type="entry name" value="ADH_zinc_N_2"/>
    <property type="match status" value="1"/>
</dbReference>
<evidence type="ECO:0000313" key="3">
    <source>
        <dbReference type="EMBL" id="TWF80323.1"/>
    </source>
</evidence>
<dbReference type="Proteomes" id="UP000321261">
    <property type="component" value="Unassembled WGS sequence"/>
</dbReference>
<dbReference type="Gene3D" id="3.90.180.10">
    <property type="entry name" value="Medium-chain alcohol dehydrogenases, catalytic domain"/>
    <property type="match status" value="1"/>
</dbReference>